<dbReference type="SUPFAM" id="SSF51735">
    <property type="entry name" value="NAD(P)-binding Rossmann-fold domains"/>
    <property type="match status" value="1"/>
</dbReference>
<dbReference type="InterPro" id="IPR020843">
    <property type="entry name" value="ER"/>
</dbReference>
<dbReference type="SUPFAM" id="SSF50129">
    <property type="entry name" value="GroES-like"/>
    <property type="match status" value="1"/>
</dbReference>
<dbReference type="Gene3D" id="3.40.50.720">
    <property type="entry name" value="NAD(P)-binding Rossmann-like Domain"/>
    <property type="match status" value="1"/>
</dbReference>
<dbReference type="RefSeq" id="WP_150696671.1">
    <property type="nucleotide sequence ID" value="NZ_CABPRZ010000006.1"/>
</dbReference>
<keyword evidence="4" id="KW-1185">Reference proteome</keyword>
<dbReference type="PANTHER" id="PTHR43205">
    <property type="entry name" value="PROSTAGLANDIN REDUCTASE"/>
    <property type="match status" value="1"/>
</dbReference>
<accession>A0A5E4U3I9</accession>
<dbReference type="Proteomes" id="UP000414233">
    <property type="component" value="Unassembled WGS sequence"/>
</dbReference>
<proteinExistence type="predicted"/>
<dbReference type="Pfam" id="PF16884">
    <property type="entry name" value="ADH_N_2"/>
    <property type="match status" value="1"/>
</dbReference>
<dbReference type="GO" id="GO:0016628">
    <property type="term" value="F:oxidoreductase activity, acting on the CH-CH group of donors, NAD or NADP as acceptor"/>
    <property type="evidence" value="ECO:0007669"/>
    <property type="project" value="InterPro"/>
</dbReference>
<dbReference type="FunFam" id="3.40.50.720:FF:000121">
    <property type="entry name" value="Prostaglandin reductase 2"/>
    <property type="match status" value="1"/>
</dbReference>
<dbReference type="Pfam" id="PF00107">
    <property type="entry name" value="ADH_zinc_N"/>
    <property type="match status" value="1"/>
</dbReference>
<dbReference type="CDD" id="cd05288">
    <property type="entry name" value="PGDH"/>
    <property type="match status" value="1"/>
</dbReference>
<dbReference type="EMBL" id="CABPRZ010000006">
    <property type="protein sequence ID" value="VVD94667.1"/>
    <property type="molecule type" value="Genomic_DNA"/>
</dbReference>
<keyword evidence="1" id="KW-0560">Oxidoreductase</keyword>
<feature type="domain" description="Enoyl reductase (ER)" evidence="2">
    <location>
        <begin position="19"/>
        <end position="330"/>
    </location>
</feature>
<reference evidence="3 4" key="1">
    <citation type="submission" date="2019-08" db="EMBL/GenBank/DDBJ databases">
        <authorList>
            <person name="Peeters C."/>
        </authorList>
    </citation>
    <scope>NUCLEOTIDE SEQUENCE [LARGE SCALE GENOMIC DNA]</scope>
    <source>
        <strain evidence="3 4">LMG 30175</strain>
    </source>
</reference>
<dbReference type="OrthoDB" id="9805663at2"/>
<dbReference type="AlphaFoldDB" id="A0A5E4U3I9"/>
<dbReference type="InterPro" id="IPR036291">
    <property type="entry name" value="NAD(P)-bd_dom_sf"/>
</dbReference>
<organism evidence="3 4">
    <name type="scientific">Pandoraea terrae</name>
    <dbReference type="NCBI Taxonomy" id="1537710"/>
    <lineage>
        <taxon>Bacteria</taxon>
        <taxon>Pseudomonadati</taxon>
        <taxon>Pseudomonadota</taxon>
        <taxon>Betaproteobacteria</taxon>
        <taxon>Burkholderiales</taxon>
        <taxon>Burkholderiaceae</taxon>
        <taxon>Pandoraea</taxon>
    </lineage>
</organism>
<evidence type="ECO:0000256" key="1">
    <source>
        <dbReference type="ARBA" id="ARBA00023002"/>
    </source>
</evidence>
<dbReference type="InterPro" id="IPR041694">
    <property type="entry name" value="ADH_N_2"/>
</dbReference>
<dbReference type="InterPro" id="IPR011032">
    <property type="entry name" value="GroES-like_sf"/>
</dbReference>
<name>A0A5E4U3I9_9BURK</name>
<dbReference type="InterPro" id="IPR045010">
    <property type="entry name" value="MDR_fam"/>
</dbReference>
<evidence type="ECO:0000313" key="3">
    <source>
        <dbReference type="EMBL" id="VVD94667.1"/>
    </source>
</evidence>
<protein>
    <submittedName>
        <fullName evidence="3">2-alkenal reductase</fullName>
    </submittedName>
</protein>
<dbReference type="InterPro" id="IPR013149">
    <property type="entry name" value="ADH-like_C"/>
</dbReference>
<evidence type="ECO:0000259" key="2">
    <source>
        <dbReference type="SMART" id="SM00829"/>
    </source>
</evidence>
<dbReference type="PANTHER" id="PTHR43205:SF7">
    <property type="entry name" value="PROSTAGLANDIN REDUCTASE 1"/>
    <property type="match status" value="1"/>
</dbReference>
<gene>
    <name evidence="3" type="ORF">PTE30175_01738</name>
</gene>
<evidence type="ECO:0000313" key="4">
    <source>
        <dbReference type="Proteomes" id="UP000414233"/>
    </source>
</evidence>
<dbReference type="SMART" id="SM00829">
    <property type="entry name" value="PKS_ER"/>
    <property type="match status" value="1"/>
</dbReference>
<dbReference type="Gene3D" id="3.90.180.10">
    <property type="entry name" value="Medium-chain alcohol dehydrogenases, catalytic domain"/>
    <property type="match status" value="1"/>
</dbReference>
<sequence>MTDLNRQWRVATIPEEHLAASNFVLETANRPEPSEGQALCRVLLISIDAAGRAWFKSDTYRRALRAGDVMPGFAIGQVVESRCDGLSPGDIVTGDLGWQEYAAVDASRLERIAPTRPLPNYLSVLGITGLTAYFGLLEAGETKRGETVVVSAAAGATGTIVGQIAKLHGCRVVGICGSEEKQQWLTNSLGFDAAVSHRDPSLRDALRKACPDGANVYFDNVGGPTLDAMLSTMAHGGRIVCCGAVSQYDTRGFAAGPRGVPGLLVLKSLTMRGFLLWDYIDRYPEGLKVLEGWLADGSLKPSEDILEGLETAPEGLVGLLNGANFGKRMIRVANPA</sequence>